<dbReference type="GO" id="GO:0016757">
    <property type="term" value="F:glycosyltransferase activity"/>
    <property type="evidence" value="ECO:0007669"/>
    <property type="project" value="InterPro"/>
</dbReference>
<dbReference type="Proteomes" id="UP000077628">
    <property type="component" value="Unassembled WGS sequence"/>
</dbReference>
<dbReference type="InterPro" id="IPR001296">
    <property type="entry name" value="Glyco_trans_1"/>
</dbReference>
<dbReference type="STRING" id="702114.A1355_08390"/>
<comment type="caution">
    <text evidence="2">The sequence shown here is derived from an EMBL/GenBank/DDBJ whole genome shotgun (WGS) entry which is preliminary data.</text>
</comment>
<sequence>MLLKLVIHSTILLSAIFFKIKNKGKKNGIHFFFPFYHVGGGEKVHLQIVSSVSDYNPQIYFTCLSNDLRYLDDFKIAGNVYDLSDKLSKTGLSKYFYLGKIVASIGGKSIVFGANTKFFYLILPFLSKSVYKVDLIHAFCDEDRPGYEGYSIPYVKLLDKRVVINEDTKTKLYKLYEKLGLNQKFYERIITIRNYVDIPYQINTRPINNKIIRIAYIGRGSEEKRIYLIGKIASALKSYDYEVLVIGCCDEWVLEEDRENCIFLGKILNNETITEAYNNIDAVLITSYREGSPLALMESMSHGAIPISTNVGGISEFITDGYNGFLVKNHSNEDKIVDDFVSILLKLFGDHALPENISNNCYNYSKVFFDKNLFIKKYRTLLLNREY</sequence>
<evidence type="ECO:0000259" key="1">
    <source>
        <dbReference type="Pfam" id="PF00534"/>
    </source>
</evidence>
<reference evidence="3" key="1">
    <citation type="submission" date="2016-03" db="EMBL/GenBank/DDBJ databases">
        <authorList>
            <person name="Heylen K."/>
            <person name="De Vos P."/>
            <person name="Vekeman B."/>
        </authorList>
    </citation>
    <scope>NUCLEOTIDE SEQUENCE [LARGE SCALE GENOMIC DNA]</scope>
    <source>
        <strain evidence="3">R-45383</strain>
    </source>
</reference>
<dbReference type="Gene3D" id="3.40.50.2000">
    <property type="entry name" value="Glycogen Phosphorylase B"/>
    <property type="match status" value="2"/>
</dbReference>
<dbReference type="EMBL" id="LUUK01000179">
    <property type="protein sequence ID" value="OAI17182.1"/>
    <property type="molecule type" value="Genomic_DNA"/>
</dbReference>
<feature type="domain" description="Glycosyl transferase family 1" evidence="1">
    <location>
        <begin position="206"/>
        <end position="345"/>
    </location>
</feature>
<protein>
    <recommendedName>
        <fullName evidence="1">Glycosyl transferase family 1 domain-containing protein</fullName>
    </recommendedName>
</protein>
<dbReference type="PANTHER" id="PTHR12526">
    <property type="entry name" value="GLYCOSYLTRANSFERASE"/>
    <property type="match status" value="1"/>
</dbReference>
<proteinExistence type="predicted"/>
<dbReference type="CDD" id="cd03801">
    <property type="entry name" value="GT4_PimA-like"/>
    <property type="match status" value="1"/>
</dbReference>
<evidence type="ECO:0000313" key="3">
    <source>
        <dbReference type="Proteomes" id="UP000077628"/>
    </source>
</evidence>
<accession>A0A177NH49</accession>
<dbReference type="Pfam" id="PF00534">
    <property type="entry name" value="Glycos_transf_1"/>
    <property type="match status" value="1"/>
</dbReference>
<dbReference type="GO" id="GO:1901135">
    <property type="term" value="P:carbohydrate derivative metabolic process"/>
    <property type="evidence" value="ECO:0007669"/>
    <property type="project" value="UniProtKB-ARBA"/>
</dbReference>
<dbReference type="RefSeq" id="WP_064029702.1">
    <property type="nucleotide sequence ID" value="NZ_LUUK01000179.1"/>
</dbReference>
<evidence type="ECO:0000313" key="2">
    <source>
        <dbReference type="EMBL" id="OAI17182.1"/>
    </source>
</evidence>
<dbReference type="SUPFAM" id="SSF53756">
    <property type="entry name" value="UDP-Glycosyltransferase/glycogen phosphorylase"/>
    <property type="match status" value="1"/>
</dbReference>
<gene>
    <name evidence="2" type="ORF">A1355_08390</name>
</gene>
<dbReference type="AlphaFoldDB" id="A0A177NH49"/>
<keyword evidence="3" id="KW-1185">Reference proteome</keyword>
<organism evidence="2 3">
    <name type="scientific">Methylomonas koyamae</name>
    <dbReference type="NCBI Taxonomy" id="702114"/>
    <lineage>
        <taxon>Bacteria</taxon>
        <taxon>Pseudomonadati</taxon>
        <taxon>Pseudomonadota</taxon>
        <taxon>Gammaproteobacteria</taxon>
        <taxon>Methylococcales</taxon>
        <taxon>Methylococcaceae</taxon>
        <taxon>Methylomonas</taxon>
    </lineage>
</organism>
<dbReference type="OrthoDB" id="9805661at2"/>
<name>A0A177NH49_9GAMM</name>